<dbReference type="SMART" id="SM00239">
    <property type="entry name" value="C2"/>
    <property type="match status" value="5"/>
</dbReference>
<dbReference type="InterPro" id="IPR052455">
    <property type="entry name" value="Tricalbin_domain"/>
</dbReference>
<dbReference type="PROSITE" id="PS51847">
    <property type="entry name" value="SMP"/>
    <property type="match status" value="1"/>
</dbReference>
<evidence type="ECO:0000256" key="1">
    <source>
        <dbReference type="ARBA" id="ARBA00004370"/>
    </source>
</evidence>
<feature type="compositionally biased region" description="Basic and acidic residues" evidence="7">
    <location>
        <begin position="182"/>
        <end position="192"/>
    </location>
</feature>
<feature type="region of interest" description="Disordered" evidence="7">
    <location>
        <begin position="129"/>
        <end position="156"/>
    </location>
</feature>
<dbReference type="PANTHER" id="PTHR46980:SF1">
    <property type="entry name" value="TRICALBIN-3"/>
    <property type="match status" value="1"/>
</dbReference>
<comment type="caution">
    <text evidence="11">The sequence shown here is derived from an EMBL/GenBank/DDBJ whole genome shotgun (WGS) entry which is preliminary data.</text>
</comment>
<evidence type="ECO:0000313" key="11">
    <source>
        <dbReference type="EMBL" id="KAF6016297.1"/>
    </source>
</evidence>
<dbReference type="GO" id="GO:0017119">
    <property type="term" value="C:Golgi transport complex"/>
    <property type="evidence" value="ECO:0007669"/>
    <property type="project" value="InterPro"/>
</dbReference>
<keyword evidence="5 8" id="KW-0472">Membrane</keyword>
<dbReference type="InterPro" id="IPR056910">
    <property type="entry name" value="TCB1-3_C2"/>
</dbReference>
<dbReference type="PANTHER" id="PTHR46980">
    <property type="entry name" value="TRICALBIN-1-RELATED"/>
    <property type="match status" value="1"/>
</dbReference>
<dbReference type="Pfam" id="PF04124">
    <property type="entry name" value="Dor1"/>
    <property type="match status" value="1"/>
</dbReference>
<evidence type="ECO:0000256" key="4">
    <source>
        <dbReference type="ARBA" id="ARBA00023121"/>
    </source>
</evidence>
<dbReference type="InterPro" id="IPR035892">
    <property type="entry name" value="C2_domain_sf"/>
</dbReference>
<dbReference type="InterPro" id="IPR007255">
    <property type="entry name" value="COG8"/>
</dbReference>
<dbReference type="InterPro" id="IPR000008">
    <property type="entry name" value="C2_dom"/>
</dbReference>
<evidence type="ECO:0000256" key="6">
    <source>
        <dbReference type="SAM" id="Coils"/>
    </source>
</evidence>
<dbReference type="InterPro" id="IPR031468">
    <property type="entry name" value="SMP_LBD"/>
</dbReference>
<feature type="region of interest" description="Disordered" evidence="7">
    <location>
        <begin position="1327"/>
        <end position="1347"/>
    </location>
</feature>
<dbReference type="Proteomes" id="UP000568158">
    <property type="component" value="Unassembled WGS sequence"/>
</dbReference>
<accession>A0A8H6F0W1</accession>
<feature type="compositionally biased region" description="Basic and acidic residues" evidence="7">
    <location>
        <begin position="1729"/>
        <end position="1757"/>
    </location>
</feature>
<feature type="region of interest" description="Disordered" evidence="7">
    <location>
        <begin position="1725"/>
        <end position="1770"/>
    </location>
</feature>
<evidence type="ECO:0000259" key="10">
    <source>
        <dbReference type="PROSITE" id="PS51847"/>
    </source>
</evidence>
<feature type="domain" description="SMP-LTD" evidence="10">
    <location>
        <begin position="682"/>
        <end position="889"/>
    </location>
</feature>
<dbReference type="SUPFAM" id="SSF49562">
    <property type="entry name" value="C2 domain (Calcium/lipid-binding domain, CaLB)"/>
    <property type="match status" value="4"/>
</dbReference>
<dbReference type="EMBL" id="JABCYN010000001">
    <property type="protein sequence ID" value="KAF6016297.1"/>
    <property type="molecule type" value="Genomic_DNA"/>
</dbReference>
<feature type="domain" description="C2" evidence="9">
    <location>
        <begin position="884"/>
        <end position="1009"/>
    </location>
</feature>
<feature type="domain" description="C2" evidence="9">
    <location>
        <begin position="1512"/>
        <end position="1628"/>
    </location>
</feature>
<dbReference type="Pfam" id="PF25669">
    <property type="entry name" value="SMP_MUG190-like"/>
    <property type="match status" value="1"/>
</dbReference>
<proteinExistence type="predicted"/>
<dbReference type="Pfam" id="PF24920">
    <property type="entry name" value="C2_TCB1"/>
    <property type="match status" value="1"/>
</dbReference>
<feature type="coiled-coil region" evidence="6">
    <location>
        <begin position="487"/>
        <end position="514"/>
    </location>
</feature>
<feature type="compositionally biased region" description="Basic and acidic residues" evidence="7">
    <location>
        <begin position="1327"/>
        <end position="1336"/>
    </location>
</feature>
<reference evidence="11 12" key="1">
    <citation type="journal article" date="2020" name="Appl. Microbiol. Biotechnol.">
        <title>Targeted gene deletion in Brettanomyces bruxellensis with an expression-free CRISPR-Cas9 system.</title>
        <authorList>
            <person name="Varela C."/>
            <person name="Bartel C."/>
            <person name="Onetto C."/>
            <person name="Borneman A."/>
        </authorList>
    </citation>
    <scope>NUCLEOTIDE SEQUENCE [LARGE SCALE GENOMIC DNA]</scope>
    <source>
        <strain evidence="11 12">AWRI1613</strain>
    </source>
</reference>
<evidence type="ECO:0000256" key="7">
    <source>
        <dbReference type="SAM" id="MobiDB-lite"/>
    </source>
</evidence>
<feature type="domain" description="C2" evidence="9">
    <location>
        <begin position="1169"/>
        <end position="1285"/>
    </location>
</feature>
<evidence type="ECO:0000259" key="9">
    <source>
        <dbReference type="PROSITE" id="PS50004"/>
    </source>
</evidence>
<dbReference type="GO" id="GO:0006869">
    <property type="term" value="P:lipid transport"/>
    <property type="evidence" value="ECO:0007669"/>
    <property type="project" value="UniProtKB-KW"/>
</dbReference>
<dbReference type="GO" id="GO:0016020">
    <property type="term" value="C:membrane"/>
    <property type="evidence" value="ECO:0007669"/>
    <property type="project" value="UniProtKB-SubCell"/>
</dbReference>
<protein>
    <submittedName>
        <fullName evidence="11">Uncharacterized protein</fullName>
    </submittedName>
</protein>
<dbReference type="Pfam" id="PF00168">
    <property type="entry name" value="C2"/>
    <property type="match status" value="5"/>
</dbReference>
<evidence type="ECO:0000313" key="12">
    <source>
        <dbReference type="Proteomes" id="UP000568158"/>
    </source>
</evidence>
<organism evidence="11 12">
    <name type="scientific">Dekkera bruxellensis</name>
    <name type="common">Brettanomyces custersii</name>
    <dbReference type="NCBI Taxonomy" id="5007"/>
    <lineage>
        <taxon>Eukaryota</taxon>
        <taxon>Fungi</taxon>
        <taxon>Dikarya</taxon>
        <taxon>Ascomycota</taxon>
        <taxon>Saccharomycotina</taxon>
        <taxon>Pichiomycetes</taxon>
        <taxon>Pichiales</taxon>
        <taxon>Pichiaceae</taxon>
        <taxon>Brettanomyces</taxon>
    </lineage>
</organism>
<keyword evidence="3" id="KW-0445">Lipid transport</keyword>
<feature type="region of interest" description="Disordered" evidence="7">
    <location>
        <begin position="170"/>
        <end position="202"/>
    </location>
</feature>
<keyword evidence="6" id="KW-0175">Coiled coil</keyword>
<name>A0A8H6F0W1_DEKBR</name>
<dbReference type="Gene3D" id="2.60.40.150">
    <property type="entry name" value="C2 domain"/>
    <property type="match status" value="4"/>
</dbReference>
<feature type="transmembrane region" description="Helical" evidence="8">
    <location>
        <begin position="630"/>
        <end position="655"/>
    </location>
</feature>
<dbReference type="CDD" id="cd04040">
    <property type="entry name" value="C2D_Tricalbin-like"/>
    <property type="match status" value="1"/>
</dbReference>
<evidence type="ECO:0000256" key="3">
    <source>
        <dbReference type="ARBA" id="ARBA00023055"/>
    </source>
</evidence>
<dbReference type="InterPro" id="IPR037756">
    <property type="entry name" value="C2D_Tricalbin"/>
</dbReference>
<feature type="compositionally biased region" description="Basic and acidic residues" evidence="7">
    <location>
        <begin position="139"/>
        <end position="148"/>
    </location>
</feature>
<keyword evidence="2" id="KW-0813">Transport</keyword>
<gene>
    <name evidence="11" type="ORF">HII12_000038</name>
</gene>
<keyword evidence="8" id="KW-1133">Transmembrane helix</keyword>
<dbReference type="GO" id="GO:0008289">
    <property type="term" value="F:lipid binding"/>
    <property type="evidence" value="ECO:0007669"/>
    <property type="project" value="UniProtKB-KW"/>
</dbReference>
<dbReference type="CDD" id="cd21678">
    <property type="entry name" value="SMP_TCB"/>
    <property type="match status" value="1"/>
</dbReference>
<evidence type="ECO:0000256" key="8">
    <source>
        <dbReference type="SAM" id="Phobius"/>
    </source>
</evidence>
<evidence type="ECO:0000256" key="2">
    <source>
        <dbReference type="ARBA" id="ARBA00022448"/>
    </source>
</evidence>
<evidence type="ECO:0000256" key="5">
    <source>
        <dbReference type="ARBA" id="ARBA00023136"/>
    </source>
</evidence>
<dbReference type="GO" id="GO:0061817">
    <property type="term" value="P:endoplasmic reticulum-plasma membrane tethering"/>
    <property type="evidence" value="ECO:0007669"/>
    <property type="project" value="InterPro"/>
</dbReference>
<comment type="subcellular location">
    <subcellularLocation>
        <location evidence="1">Membrane</location>
    </subcellularLocation>
</comment>
<keyword evidence="4" id="KW-0446">Lipid-binding</keyword>
<keyword evidence="8" id="KW-0812">Transmembrane</keyword>
<dbReference type="PROSITE" id="PS50004">
    <property type="entry name" value="C2"/>
    <property type="match status" value="3"/>
</dbReference>
<sequence length="1909" mass="206936">MTDTTVLLLESLLEKVPSDLQEKINADSETKAGGIKFLKNLLDEEGDPEVLLSASVRPSQDSTAASKSIVERIAELDSQQHSVDRSIRNEVYENLNLVLNGSEAYKECDGQFTSEMVDLCDQMLVDNQGQSDEAEGENSDGKDTKSEDNGNENGTTTRYRNVEEHFEAAQTAGPANMAQKGLKGDQTGRDASDGQTGAQGGIAAEKSSSAILYDMDRIMDILELPTLASACVQSGHYGECVEIASYVRQLATWYSGVSLIACVEKELKREIHTMIVSLVRLLNTDLKQSHIVKIITYLRRIAPFQQKNDTEGANSEFSQMDDEILERILLKSRYQFIIGELEVLKPLCKTNTREKYLKRCIEVLREHCFLNILTFQSIFGTPEGAAGKKMHLLVYSFVKALILQLCGIFKQQIPLLPDQSSTDGLFFQLVYCCQSVGRVGGDFTPIILTQLDEFIDKRRWCRILRKQQVMARAMSREGLETKSTKSQQREENNIKAAKKEISKDAERKEEAVKNMIGGDNTKNEAVTSARNIHKMKPAKIEEEKKNVKSEKATGEFVPAAGRVEFPWEKIGFYIDAKHPPTTRALRALAASGATSSASASAGDAVRRYISEKYYSDVYWNTALAAGTLAFAWAAGYGGGGVLALGAVLLFCWTIYRTEMRRFNTNLRDDMRRIAASESLDTRLETMDWLNSFLAKFWVIYMPALSEMVITQANNVLKDVEPPAPIRKLSLDEFTLGSKAPSVRSIRAYTKLGKDVYRMDWDFGFTPNDTDGMTREELRRKVDPKVALGISVGKGVVSASLPILVEDMSFKGRLRITLRICDAFPFIQVVSVMFLEPPDIDYALKPVGGNTFGIDVMSLVPGLSSFVKGLIDSNLRPMMYAPNHFDVDVRAAVESSVPSAVGCVGVRIRALEYARASDTTAVINPYVEYWVEGAADARHRTTDIKAATRTPVFNETGFLLAEALTQKVRMEVWTAALDGASGALKTRKLAEASFDLEALARAPRQTMRELRLEYNGHAAGRIVADWQWFAVSAAAAASSASGVLVLTVQAARGLSTERSVLGRLATYAEVRVGAHIQRSRVVKDSNVPEYRLHFEQLVRSKHDGAVCIAIKDTSSYGETTIAELRAASVAEFVKKYGSGAGADADANADAHPVRFTTGAGELTLRVHFKPLQPVRMADDAVFQPPLGAYRVLVARCEQLRNLETIGTIDPYVTVRTGGREYARTRVSASTLDPQFNEVFYVPVAAKRQPLELVCMDVERMGADRAVGRFTVDVGQFFAPGYDAQAAGAAAQVVRAQLTRGGKPAGYIWYKVVYIPLLAVQSRREKLAQAQEKRREEAAAGGAGGAAGQHSLKDLEQQAAMLKDYAKHPDKYEWVDEKQPSASSSKPVKASLTLEQLASHNSGVIGINVLSGHLSQKNCYVQFLFDERTYPEFTSPRAAGTSLASCAGQAFIRDLENSIMTVRVTRSRDVESRKDVVAETSTPVHVGDALRRSYDAPIDVSLPGCSIRLMLDYIPATVDLGPSETMLDTGTLKLTFVSASGLKAADLRGKSDPFCAVDVDGRQVFRSQTVKKCLDPVFNEDCSIVVPSRTRTQLTVRVMDWNAAGDNDPLGHVALDLTRLPPGTPTALNCRLSTQGTLSLRATFRPMYVRSSGGSGGSSEGLSGVPLKLVGGALGAAGGVAGGVAEGALGVAGGVAGGALGVAGGVAGGALGVANGAATGLFKGFHRGKASKSDEKSKGRSKGKSEPAEPADLKPESIHKSINPPAAPSIRRSMDTNASFASSAIPGDSIPGTATISGLSFAAPWSGSDPLCVKVSLQSPRKSKSIHRTHRAKFDNASHSFSWHESVPFKAAPGARIVFSVEVYHRLGRSTQLGSASVALADVSGISDPVPLALTVGSQEAHLTVAFNYGA</sequence>